<evidence type="ECO:0000256" key="1">
    <source>
        <dbReference type="SAM" id="MobiDB-lite"/>
    </source>
</evidence>
<feature type="compositionally biased region" description="Acidic residues" evidence="1">
    <location>
        <begin position="703"/>
        <end position="721"/>
    </location>
</feature>
<feature type="region of interest" description="Disordered" evidence="1">
    <location>
        <begin position="69"/>
        <end position="112"/>
    </location>
</feature>
<protein>
    <recommendedName>
        <fullName evidence="4">DUF659 domain-containing protein</fullName>
    </recommendedName>
</protein>
<dbReference type="Proteomes" id="UP000799118">
    <property type="component" value="Unassembled WGS sequence"/>
</dbReference>
<dbReference type="InterPro" id="IPR012337">
    <property type="entry name" value="RNaseH-like_sf"/>
</dbReference>
<feature type="region of interest" description="Disordered" evidence="1">
    <location>
        <begin position="701"/>
        <end position="721"/>
    </location>
</feature>
<name>A0A6A4HCM9_9AGAR</name>
<keyword evidence="3" id="KW-1185">Reference proteome</keyword>
<accession>A0A6A4HCM9</accession>
<feature type="compositionally biased region" description="Basic and acidic residues" evidence="1">
    <location>
        <begin position="75"/>
        <end position="85"/>
    </location>
</feature>
<dbReference type="EMBL" id="ML769538">
    <property type="protein sequence ID" value="KAE9395044.1"/>
    <property type="molecule type" value="Genomic_DNA"/>
</dbReference>
<organism evidence="2 3">
    <name type="scientific">Gymnopus androsaceus JB14</name>
    <dbReference type="NCBI Taxonomy" id="1447944"/>
    <lineage>
        <taxon>Eukaryota</taxon>
        <taxon>Fungi</taxon>
        <taxon>Dikarya</taxon>
        <taxon>Basidiomycota</taxon>
        <taxon>Agaricomycotina</taxon>
        <taxon>Agaricomycetes</taxon>
        <taxon>Agaricomycetidae</taxon>
        <taxon>Agaricales</taxon>
        <taxon>Marasmiineae</taxon>
        <taxon>Omphalotaceae</taxon>
        <taxon>Gymnopus</taxon>
    </lineage>
</organism>
<proteinExistence type="predicted"/>
<dbReference type="SUPFAM" id="SSF53098">
    <property type="entry name" value="Ribonuclease H-like"/>
    <property type="match status" value="1"/>
</dbReference>
<sequence length="721" mass="81490">MPPKKGPLWEFFHQGEKKNSSHYHAFCLACLKRHRLEGLPIELDENRAEISQITYAWFKGEICHPHASKKARKVAKQERDGKESEMAASDGDDELSDSGVSRPKKRKKLTQVETHVQKTLKFPKGLNIPFTPEDVNFIKHQFIRATISANLPFHWTSDAEVIKLFLMMRSCAGEILEGEYVVLATDGWKDKSRNSVTGVNASIGSQSYLIDLKNSNKDCKDGPSMSVAFESMIDETEEEYKCIVLVFVTDDDGGSSKGHKLLVIQRPWLIAPACSSHQFQLALGDYFKENLEAAETAESATEVLGWLLNHTKVRDIFDEAQIEKNAQVGAEKNAKVKEKMIQTATEHCELLESSNFWKSLQTVADDIEPICFSVNINQGDSGRPDHILLSLGGLYLHFGNHPNKSVATGMKKRLEKRWKAFDQASRATYLTLLKSFMILYRRMKSQSPPESLTLKEKERFEEEKTQKDQEISRAFLTYLSGSGEFGEWIENKSIFEDTLEGNPILFWESMKGSPAVAELVDFAVMLLKLVLNSAGTERTFSDLGVKKTCRRNCLGLPKLKKMSMLGVSIRTEHISHGLHDEHSKRKNHSDEKIAALLDLPRYTLSNDSDSEDNKHKSIYIKSGAAWRKELKKWMVEEQEADFMDTDDDAGPEVPAGKDRWLPIKLEDLFGGKITKPLEEFVTSRAQKQVSEEALRMEFIAAEYSDEPSDDGELEGSGDDYA</sequence>
<reference evidence="2" key="1">
    <citation type="journal article" date="2019" name="Environ. Microbiol.">
        <title>Fungal ecological strategies reflected in gene transcription - a case study of two litter decomposers.</title>
        <authorList>
            <person name="Barbi F."/>
            <person name="Kohler A."/>
            <person name="Barry K."/>
            <person name="Baskaran P."/>
            <person name="Daum C."/>
            <person name="Fauchery L."/>
            <person name="Ihrmark K."/>
            <person name="Kuo A."/>
            <person name="LaButti K."/>
            <person name="Lipzen A."/>
            <person name="Morin E."/>
            <person name="Grigoriev I.V."/>
            <person name="Henrissat B."/>
            <person name="Lindahl B."/>
            <person name="Martin F."/>
        </authorList>
    </citation>
    <scope>NUCLEOTIDE SEQUENCE</scope>
    <source>
        <strain evidence="2">JB14</strain>
    </source>
</reference>
<evidence type="ECO:0000313" key="2">
    <source>
        <dbReference type="EMBL" id="KAE9395044.1"/>
    </source>
</evidence>
<evidence type="ECO:0008006" key="4">
    <source>
        <dbReference type="Google" id="ProtNLM"/>
    </source>
</evidence>
<dbReference type="OrthoDB" id="3013045at2759"/>
<evidence type="ECO:0000313" key="3">
    <source>
        <dbReference type="Proteomes" id="UP000799118"/>
    </source>
</evidence>
<dbReference type="AlphaFoldDB" id="A0A6A4HCM9"/>
<gene>
    <name evidence="2" type="ORF">BT96DRAFT_942683</name>
</gene>